<evidence type="ECO:0000313" key="2">
    <source>
        <dbReference type="Proteomes" id="UP000289437"/>
    </source>
</evidence>
<evidence type="ECO:0000313" key="1">
    <source>
        <dbReference type="EMBL" id="RXH57555.1"/>
    </source>
</evidence>
<comment type="caution">
    <text evidence="1">The sequence shown here is derived from an EMBL/GenBank/DDBJ whole genome shotgun (WGS) entry which is preliminary data.</text>
</comment>
<dbReference type="Proteomes" id="UP000289437">
    <property type="component" value="Unassembled WGS sequence"/>
</dbReference>
<dbReference type="EMBL" id="RDSM01000001">
    <property type="protein sequence ID" value="RXH57555.1"/>
    <property type="molecule type" value="Genomic_DNA"/>
</dbReference>
<organism evidence="1 2">
    <name type="scientific">Granulicella sibirica</name>
    <dbReference type="NCBI Taxonomy" id="2479048"/>
    <lineage>
        <taxon>Bacteria</taxon>
        <taxon>Pseudomonadati</taxon>
        <taxon>Acidobacteriota</taxon>
        <taxon>Terriglobia</taxon>
        <taxon>Terriglobales</taxon>
        <taxon>Acidobacteriaceae</taxon>
        <taxon>Granulicella</taxon>
    </lineage>
</organism>
<proteinExistence type="predicted"/>
<reference evidence="2" key="2">
    <citation type="submission" date="2019-02" db="EMBL/GenBank/DDBJ databases">
        <title>Granulicella sibirica sp. nov., a psychrotolerant acidobacterium isolated from an organic soil layer in forested tundra, West Siberia.</title>
        <authorList>
            <person name="Oshkin I.Y."/>
            <person name="Kulichevskaya I.S."/>
            <person name="Rijpstra W.I.C."/>
            <person name="Sinninghe Damste J.S."/>
            <person name="Rakitin A.L."/>
            <person name="Ravin N.V."/>
            <person name="Dedysh S.N."/>
        </authorList>
    </citation>
    <scope>NUCLEOTIDE SEQUENCE [LARGE SCALE GENOMIC DNA]</scope>
    <source>
        <strain evidence="2">AF10</strain>
    </source>
</reference>
<name>A0A4Q0T1N3_9BACT</name>
<keyword evidence="2" id="KW-1185">Reference proteome</keyword>
<dbReference type="AlphaFoldDB" id="A0A4Q0T1N3"/>
<accession>A0A4Q0T1N3</accession>
<sequence length="49" mass="5673">MAGDKPEISYRQPERMAPTTGSVQIVAGMRRFLFFGRIREERRVNKAMS</sequence>
<reference evidence="1 2" key="1">
    <citation type="submission" date="2018-11" db="EMBL/GenBank/DDBJ databases">
        <authorList>
            <person name="Mardanov A.V."/>
            <person name="Ravin N.V."/>
            <person name="Dedysh S.N."/>
        </authorList>
    </citation>
    <scope>NUCLEOTIDE SEQUENCE [LARGE SCALE GENOMIC DNA]</scope>
    <source>
        <strain evidence="1 2">AF10</strain>
    </source>
</reference>
<gene>
    <name evidence="1" type="ORF">GRAN_0865</name>
</gene>
<protein>
    <submittedName>
        <fullName evidence="1">Uncharacterized protein</fullName>
    </submittedName>
</protein>